<accession>A0A3S3MA41</accession>
<organism evidence="1 2">
    <name type="scientific">Microbacterium enclense</name>
    <dbReference type="NCBI Taxonomy" id="993073"/>
    <lineage>
        <taxon>Bacteria</taxon>
        <taxon>Bacillati</taxon>
        <taxon>Actinomycetota</taxon>
        <taxon>Actinomycetes</taxon>
        <taxon>Micrococcales</taxon>
        <taxon>Microbacteriaceae</taxon>
        <taxon>Microbacterium</taxon>
    </lineage>
</organism>
<comment type="caution">
    <text evidence="1">The sequence shown here is derived from an EMBL/GenBank/DDBJ whole genome shotgun (WGS) entry which is preliminary data.</text>
</comment>
<dbReference type="OrthoDB" id="5071507at2"/>
<dbReference type="AlphaFoldDB" id="A0A3S3MA41"/>
<dbReference type="EMBL" id="RBZY01000062">
    <property type="protein sequence ID" value="RWR16198.1"/>
    <property type="molecule type" value="Genomic_DNA"/>
</dbReference>
<dbReference type="RefSeq" id="WP_128218714.1">
    <property type="nucleotide sequence ID" value="NZ_RBZY01000062.1"/>
</dbReference>
<reference evidence="1 2" key="1">
    <citation type="journal article" date="2018" name="Front. Microbiol.">
        <title>Novel Insights Into Bacterial Dimethylsulfoniopropionate Catabolism in the East China Sea.</title>
        <authorList>
            <person name="Liu J."/>
            <person name="Liu J."/>
            <person name="Zhang S.H."/>
            <person name="Liang J."/>
            <person name="Lin H."/>
            <person name="Song D."/>
            <person name="Yang G.P."/>
            <person name="Todd J.D."/>
            <person name="Zhang X.H."/>
        </authorList>
    </citation>
    <scope>NUCLEOTIDE SEQUENCE [LARGE SCALE GENOMIC DNA]</scope>
    <source>
        <strain evidence="1 2">ZYFD042</strain>
    </source>
</reference>
<name>A0A3S3MA41_9MICO</name>
<protein>
    <submittedName>
        <fullName evidence="1">Uncharacterized protein</fullName>
    </submittedName>
</protein>
<evidence type="ECO:0000313" key="1">
    <source>
        <dbReference type="EMBL" id="RWR16198.1"/>
    </source>
</evidence>
<evidence type="ECO:0000313" key="2">
    <source>
        <dbReference type="Proteomes" id="UP000285970"/>
    </source>
</evidence>
<gene>
    <name evidence="1" type="ORF">D8Y23_14020</name>
</gene>
<sequence length="125" mass="13973">MASTGTEHKPFLLAVDDPFLSALIGTIEEPQGTTTAVRAGQLTMEWWDRFGNGPSCVQLLGAVFSMTDWETVIDDPDRPLAHRQAQRDLLQQWLISYWARLGTIVFVPGHDRVVRPGRIAPDLQC</sequence>
<proteinExistence type="predicted"/>
<dbReference type="Proteomes" id="UP000285970">
    <property type="component" value="Unassembled WGS sequence"/>
</dbReference>